<sequence>MARQESGSSEMRIPFSAQTKIKRQRKCLQVVGKGMFASFIISQELAHFKEVENRLRAAVPTNSRKKSAFLPIFGDPLLGWQRLLRQP</sequence>
<evidence type="ECO:0000313" key="1">
    <source>
        <dbReference type="EMBL" id="SCB74988.1"/>
    </source>
</evidence>
<dbReference type="STRING" id="1335309.GA0116948_101158"/>
<dbReference type="AlphaFoldDB" id="A0A1C3YY88"/>
<accession>A0A1C3YY88</accession>
<dbReference type="Proteomes" id="UP000242818">
    <property type="component" value="Unassembled WGS sequence"/>
</dbReference>
<dbReference type="RefSeq" id="WP_123891667.1">
    <property type="nucleotide sequence ID" value="NZ_FMAR01000001.1"/>
</dbReference>
<protein>
    <submittedName>
        <fullName evidence="1">Uncharacterized protein</fullName>
    </submittedName>
</protein>
<reference evidence="1 2" key="1">
    <citation type="submission" date="2016-08" db="EMBL/GenBank/DDBJ databases">
        <authorList>
            <person name="Seilhamer J.J."/>
        </authorList>
    </citation>
    <scope>NUCLEOTIDE SEQUENCE [LARGE SCALE GENOMIC DNA]</scope>
    <source>
        <strain evidence="1 2">A37T2</strain>
    </source>
</reference>
<keyword evidence="2" id="KW-1185">Reference proteome</keyword>
<name>A0A1C3YY88_9BACT</name>
<organism evidence="1 2">
    <name type="scientific">Chitinophaga costaii</name>
    <dbReference type="NCBI Taxonomy" id="1335309"/>
    <lineage>
        <taxon>Bacteria</taxon>
        <taxon>Pseudomonadati</taxon>
        <taxon>Bacteroidota</taxon>
        <taxon>Chitinophagia</taxon>
        <taxon>Chitinophagales</taxon>
        <taxon>Chitinophagaceae</taxon>
        <taxon>Chitinophaga</taxon>
    </lineage>
</organism>
<evidence type="ECO:0000313" key="2">
    <source>
        <dbReference type="Proteomes" id="UP000242818"/>
    </source>
</evidence>
<dbReference type="EMBL" id="FMAR01000001">
    <property type="protein sequence ID" value="SCB74988.1"/>
    <property type="molecule type" value="Genomic_DNA"/>
</dbReference>
<gene>
    <name evidence="1" type="ORF">GA0116948_101158</name>
</gene>
<proteinExistence type="predicted"/>